<protein>
    <submittedName>
        <fullName evidence="1">Uncharacterized protein</fullName>
    </submittedName>
</protein>
<dbReference type="EMBL" id="PDXQ01000001">
    <property type="protein sequence ID" value="TRZ33399.1"/>
    <property type="molecule type" value="Genomic_DNA"/>
</dbReference>
<accession>A0A2N8PX99</accession>
<name>A0A2N8PX99_ENTAV</name>
<dbReference type="Proteomes" id="UP000316316">
    <property type="component" value="Unassembled WGS sequence"/>
</dbReference>
<gene>
    <name evidence="2" type="ORF">AUF17_04615</name>
    <name evidence="1" type="ORF">EK398_14755</name>
</gene>
<dbReference type="GeneID" id="69568645"/>
<evidence type="ECO:0000313" key="2">
    <source>
        <dbReference type="EMBL" id="TRZ33399.1"/>
    </source>
</evidence>
<dbReference type="Proteomes" id="UP000288388">
    <property type="component" value="Unassembled WGS sequence"/>
</dbReference>
<evidence type="ECO:0000313" key="1">
    <source>
        <dbReference type="EMBL" id="RVU95996.1"/>
    </source>
</evidence>
<proteinExistence type="predicted"/>
<evidence type="ECO:0000313" key="4">
    <source>
        <dbReference type="Proteomes" id="UP000316316"/>
    </source>
</evidence>
<dbReference type="EMBL" id="RYZS01000001">
    <property type="protein sequence ID" value="RVU95996.1"/>
    <property type="molecule type" value="Genomic_DNA"/>
</dbReference>
<reference evidence="2 4" key="1">
    <citation type="submission" date="2017-10" db="EMBL/GenBank/DDBJ databases">
        <title>FDA dAtabase for Regulatory Grade micrObial Sequences (FDA-ARGOS): Supporting development and validation of Infectious Disease Dx tests.</title>
        <authorList>
            <person name="Campos J."/>
            <person name="Goldberg B."/>
            <person name="Tallon L.J."/>
            <person name="Sadzewicz L."/>
            <person name="Sengamalay N."/>
            <person name="Ott S."/>
            <person name="Godinez A."/>
            <person name="Nagaraj S."/>
            <person name="Vyas G."/>
            <person name="Aluvathingal J."/>
            <person name="Nadendla S."/>
            <person name="Geyer C."/>
            <person name="Nandy P."/>
            <person name="Hobson J."/>
            <person name="Sichtig H."/>
        </authorList>
    </citation>
    <scope>NUCLEOTIDE SEQUENCE [LARGE SCALE GENOMIC DNA]</scope>
    <source>
        <strain evidence="2 4">FDAARGOS_185</strain>
    </source>
</reference>
<organism evidence="1 3">
    <name type="scientific">Enterococcus avium</name>
    <name type="common">Streptococcus avium</name>
    <dbReference type="NCBI Taxonomy" id="33945"/>
    <lineage>
        <taxon>Bacteria</taxon>
        <taxon>Bacillati</taxon>
        <taxon>Bacillota</taxon>
        <taxon>Bacilli</taxon>
        <taxon>Lactobacillales</taxon>
        <taxon>Enterococcaceae</taxon>
        <taxon>Enterococcus</taxon>
    </lineage>
</organism>
<reference evidence="1 3" key="2">
    <citation type="submission" date="2018-12" db="EMBL/GenBank/DDBJ databases">
        <title>A novel vanA-carrying plasmid in a clinical isolate of Enterococcus avium.</title>
        <authorList>
            <person name="Bernasconi O.J."/>
            <person name="Luzzaro F."/>
            <person name="Endimiani A."/>
        </authorList>
    </citation>
    <scope>NUCLEOTIDE SEQUENCE [LARGE SCALE GENOMIC DNA]</scope>
    <source>
        <strain evidence="1 3">LC0559/18</strain>
    </source>
</reference>
<sequence length="99" mass="11438">MLGIDNEIVELYKKAQRDGEAVIKDRWSHGNYGCCSTRAPLVEKYRIENTETHISLYLWSNLVVDIKKSNKAASVNQNYQATNYDQKVIDWFINQALKA</sequence>
<dbReference type="RefSeq" id="WP_049218957.1">
    <property type="nucleotide sequence ID" value="NZ_CABGUH010000002.1"/>
</dbReference>
<evidence type="ECO:0000313" key="3">
    <source>
        <dbReference type="Proteomes" id="UP000288388"/>
    </source>
</evidence>
<dbReference type="AlphaFoldDB" id="A0A2N8PX99"/>
<comment type="caution">
    <text evidence="1">The sequence shown here is derived from an EMBL/GenBank/DDBJ whole genome shotgun (WGS) entry which is preliminary data.</text>
</comment>